<gene>
    <name evidence="5" type="ORF">CLMAG_43330</name>
</gene>
<dbReference type="InterPro" id="IPR036388">
    <property type="entry name" value="WH-like_DNA-bd_sf"/>
</dbReference>
<dbReference type="Gene3D" id="1.10.10.10">
    <property type="entry name" value="Winged helix-like DNA-binding domain superfamily/Winged helix DNA-binding domain"/>
    <property type="match status" value="2"/>
</dbReference>
<dbReference type="SMART" id="SM00347">
    <property type="entry name" value="HTH_MARR"/>
    <property type="match status" value="2"/>
</dbReference>
<dbReference type="InterPro" id="IPR036390">
    <property type="entry name" value="WH_DNA-bd_sf"/>
</dbReference>
<evidence type="ECO:0000256" key="3">
    <source>
        <dbReference type="ARBA" id="ARBA00023163"/>
    </source>
</evidence>
<keyword evidence="3" id="KW-0804">Transcription</keyword>
<evidence type="ECO:0000256" key="1">
    <source>
        <dbReference type="ARBA" id="ARBA00023015"/>
    </source>
</evidence>
<dbReference type="InterPro" id="IPR000835">
    <property type="entry name" value="HTH_MarR-typ"/>
</dbReference>
<evidence type="ECO:0000256" key="2">
    <source>
        <dbReference type="ARBA" id="ARBA00023125"/>
    </source>
</evidence>
<feature type="domain" description="HTH marR-type" evidence="4">
    <location>
        <begin position="30"/>
        <end position="131"/>
    </location>
</feature>
<evidence type="ECO:0000259" key="4">
    <source>
        <dbReference type="SMART" id="SM00347"/>
    </source>
</evidence>
<reference evidence="5 6" key="1">
    <citation type="submission" date="2016-04" db="EMBL/GenBank/DDBJ databases">
        <title>Genome sequence of Clostridium magnum DSM 2767.</title>
        <authorList>
            <person name="Poehlein A."/>
            <person name="Uhlig R."/>
            <person name="Fischer R."/>
            <person name="Bahl H."/>
            <person name="Daniel R."/>
        </authorList>
    </citation>
    <scope>NUCLEOTIDE SEQUENCE [LARGE SCALE GENOMIC DNA]</scope>
    <source>
        <strain evidence="5 6">DSM 2767</strain>
    </source>
</reference>
<dbReference type="SUPFAM" id="SSF46785">
    <property type="entry name" value="Winged helix' DNA-binding domain"/>
    <property type="match status" value="2"/>
</dbReference>
<dbReference type="Pfam" id="PF01047">
    <property type="entry name" value="MarR"/>
    <property type="match status" value="1"/>
</dbReference>
<proteinExistence type="predicted"/>
<name>A0A162RYU3_9CLOT</name>
<evidence type="ECO:0000313" key="6">
    <source>
        <dbReference type="Proteomes" id="UP000076603"/>
    </source>
</evidence>
<accession>A0A162RYU3</accession>
<keyword evidence="6" id="KW-1185">Reference proteome</keyword>
<sequence>MKRNDIAFQLHSFYNLSRYLFLKIEYTYNSEVEKHNITLPQLRVLWILGCFPGISQDRIAKIGCWTPPTVSDIIKILFQKKLIYREETSNKKTHTLRLTPVGEEKVLETKIKKDSNIALLKLLNKFTYKELELLLNTFKFAIITEDNKYILEYIERLNELELKFDFSDFSRDEKDYTKKLVFIYNLIRIFVLTIQAKHSNILIDCNLTYPQLRALNIIKAFPNITSSELSKIGFWSKSTANLIVSNLYKKQLICKQKGSVKNSIHITISDIGEAILSYDIKNNLQNIDIITPLKNLGNDLTYINSLISKMNHVVENDLINNIILRTY</sequence>
<protein>
    <submittedName>
        <fullName evidence="5">MarR family protein</fullName>
    </submittedName>
</protein>
<keyword evidence="1" id="KW-0805">Transcription regulation</keyword>
<keyword evidence="2" id="KW-0238">DNA-binding</keyword>
<comment type="caution">
    <text evidence="5">The sequence shown here is derived from an EMBL/GenBank/DDBJ whole genome shotgun (WGS) entry which is preliminary data.</text>
</comment>
<dbReference type="STRING" id="1121326.CLMAG_43330"/>
<dbReference type="PANTHER" id="PTHR42756:SF1">
    <property type="entry name" value="TRANSCRIPTIONAL REPRESSOR OF EMRAB OPERON"/>
    <property type="match status" value="1"/>
</dbReference>
<dbReference type="PATRIC" id="fig|1121326.3.peg.4396"/>
<evidence type="ECO:0000313" key="5">
    <source>
        <dbReference type="EMBL" id="KZL90561.1"/>
    </source>
</evidence>
<dbReference type="RefSeq" id="WP_066626856.1">
    <property type="nucleotide sequence ID" value="NZ_FQXL01000011.1"/>
</dbReference>
<dbReference type="GO" id="GO:0003677">
    <property type="term" value="F:DNA binding"/>
    <property type="evidence" value="ECO:0007669"/>
    <property type="project" value="UniProtKB-KW"/>
</dbReference>
<organism evidence="5 6">
    <name type="scientific">Clostridium magnum DSM 2767</name>
    <dbReference type="NCBI Taxonomy" id="1121326"/>
    <lineage>
        <taxon>Bacteria</taxon>
        <taxon>Bacillati</taxon>
        <taxon>Bacillota</taxon>
        <taxon>Clostridia</taxon>
        <taxon>Eubacteriales</taxon>
        <taxon>Clostridiaceae</taxon>
        <taxon>Clostridium</taxon>
    </lineage>
</organism>
<dbReference type="AlphaFoldDB" id="A0A162RYU3"/>
<dbReference type="PANTHER" id="PTHR42756">
    <property type="entry name" value="TRANSCRIPTIONAL REGULATOR, MARR"/>
    <property type="match status" value="1"/>
</dbReference>
<dbReference type="Proteomes" id="UP000076603">
    <property type="component" value="Unassembled WGS sequence"/>
</dbReference>
<feature type="domain" description="HTH marR-type" evidence="4">
    <location>
        <begin position="200"/>
        <end position="295"/>
    </location>
</feature>
<dbReference type="GO" id="GO:0003700">
    <property type="term" value="F:DNA-binding transcription factor activity"/>
    <property type="evidence" value="ECO:0007669"/>
    <property type="project" value="InterPro"/>
</dbReference>
<dbReference type="OrthoDB" id="1918839at2"/>
<dbReference type="EMBL" id="LWAE01000005">
    <property type="protein sequence ID" value="KZL90561.1"/>
    <property type="molecule type" value="Genomic_DNA"/>
</dbReference>